<keyword evidence="3" id="KW-1185">Reference proteome</keyword>
<keyword evidence="2" id="KW-0378">Hydrolase</keyword>
<protein>
    <submittedName>
        <fullName evidence="2">Carboxypeptidase regulatory-like domain-containing protein</fullName>
    </submittedName>
</protein>
<keyword evidence="1" id="KW-0732">Signal</keyword>
<dbReference type="AlphaFoldDB" id="A0A4V4HK82"/>
<dbReference type="Proteomes" id="UP000307087">
    <property type="component" value="Unassembled WGS sequence"/>
</dbReference>
<name>A0A4V4HK82_9ACTN</name>
<keyword evidence="2" id="KW-0121">Carboxypeptidase</keyword>
<proteinExistence type="predicted"/>
<dbReference type="GO" id="GO:0004180">
    <property type="term" value="F:carboxypeptidase activity"/>
    <property type="evidence" value="ECO:0007669"/>
    <property type="project" value="UniProtKB-KW"/>
</dbReference>
<dbReference type="Pfam" id="PF13620">
    <property type="entry name" value="CarboxypepD_reg"/>
    <property type="match status" value="1"/>
</dbReference>
<reference evidence="2 3" key="1">
    <citation type="journal article" date="2009" name="Int. J. Syst. Evol. Microbiol.">
        <title>Nocardioides caeni sp. nov., isolated from wastewater.</title>
        <authorList>
            <person name="Yoon J.H."/>
            <person name="Kang S.J."/>
            <person name="Park S."/>
            <person name="Kim W."/>
            <person name="Oh T.K."/>
        </authorList>
    </citation>
    <scope>NUCLEOTIDE SEQUENCE [LARGE SCALE GENOMIC DNA]</scope>
    <source>
        <strain evidence="2 3">DSM 23134</strain>
    </source>
</reference>
<organism evidence="2 3">
    <name type="scientific">Nocardioides caeni</name>
    <dbReference type="NCBI Taxonomy" id="574700"/>
    <lineage>
        <taxon>Bacteria</taxon>
        <taxon>Bacillati</taxon>
        <taxon>Actinomycetota</taxon>
        <taxon>Actinomycetes</taxon>
        <taxon>Propionibacteriales</taxon>
        <taxon>Nocardioidaceae</taxon>
        <taxon>Nocardioides</taxon>
    </lineage>
</organism>
<comment type="caution">
    <text evidence="2">The sequence shown here is derived from an EMBL/GenBank/DDBJ whole genome shotgun (WGS) entry which is preliminary data.</text>
</comment>
<dbReference type="OrthoDB" id="3781566at2"/>
<feature type="chain" id="PRO_5020380902" evidence="1">
    <location>
        <begin position="27"/>
        <end position="231"/>
    </location>
</feature>
<dbReference type="RefSeq" id="WP_136562828.1">
    <property type="nucleotide sequence ID" value="NZ_BAABLS010000010.1"/>
</dbReference>
<gene>
    <name evidence="2" type="ORF">E9934_10415</name>
</gene>
<feature type="signal peptide" evidence="1">
    <location>
        <begin position="1"/>
        <end position="26"/>
    </location>
</feature>
<dbReference type="EMBL" id="STGW01000005">
    <property type="protein sequence ID" value="THV13366.1"/>
    <property type="molecule type" value="Genomic_DNA"/>
</dbReference>
<evidence type="ECO:0000313" key="3">
    <source>
        <dbReference type="Proteomes" id="UP000307087"/>
    </source>
</evidence>
<evidence type="ECO:0000256" key="1">
    <source>
        <dbReference type="SAM" id="SignalP"/>
    </source>
</evidence>
<accession>A0A4V4HK82</accession>
<dbReference type="SUPFAM" id="SSF49478">
    <property type="entry name" value="Cna protein B-type domain"/>
    <property type="match status" value="1"/>
</dbReference>
<sequence>MKRLLGLVLLLAVACAPGLLPVSASAERGVAPPAPITGRIWDYVGRTYEAGVGVQVWDEPGGTLLGSTTTGSDGSFSVARNPEILIGGPTFVRVISNGRVQGGWIGGGYVQFGPDFADEVADGTSLGRINATPAYIRGRVVNARTGRPVRGVDVALLRAGDNRLVRTARTNAEGVFALRPFVGEDFNLRVDGRAVGYERGFRACNAQVVATIGQACGSPIGAIGRVFLQRR</sequence>
<keyword evidence="2" id="KW-0645">Protease</keyword>
<dbReference type="PROSITE" id="PS51257">
    <property type="entry name" value="PROKAR_LIPOPROTEIN"/>
    <property type="match status" value="1"/>
</dbReference>
<evidence type="ECO:0000313" key="2">
    <source>
        <dbReference type="EMBL" id="THV13366.1"/>
    </source>
</evidence>